<dbReference type="SUPFAM" id="SSF53383">
    <property type="entry name" value="PLP-dependent transferases"/>
    <property type="match status" value="1"/>
</dbReference>
<organism evidence="3">
    <name type="scientific">Campylobacter sp. CCS1377</name>
    <dbReference type="NCBI Taxonomy" id="3158229"/>
    <lineage>
        <taxon>Bacteria</taxon>
        <taxon>Pseudomonadati</taxon>
        <taxon>Campylobacterota</taxon>
        <taxon>Epsilonproteobacteria</taxon>
        <taxon>Campylobacterales</taxon>
        <taxon>Campylobacteraceae</taxon>
        <taxon>Campylobacter</taxon>
    </lineage>
</organism>
<dbReference type="RefSeq" id="WP_134239097.1">
    <property type="nucleotide sequence ID" value="NZ_CP155620.1"/>
</dbReference>
<keyword evidence="3" id="KW-0808">Transferase</keyword>
<dbReference type="Gene3D" id="3.40.640.10">
    <property type="entry name" value="Type I PLP-dependent aspartate aminotransferase-like (Major domain)"/>
    <property type="match status" value="1"/>
</dbReference>
<gene>
    <name evidence="3" type="ORF">AAH949_03840</name>
</gene>
<keyword evidence="1" id="KW-0663">Pyridoxal phosphate</keyword>
<dbReference type="EMBL" id="CP155620">
    <property type="protein sequence ID" value="XBJ29973.1"/>
    <property type="molecule type" value="Genomic_DNA"/>
</dbReference>
<dbReference type="PANTHER" id="PTHR43586:SF8">
    <property type="entry name" value="CYSTEINE DESULFURASE 1, CHLOROPLASTIC"/>
    <property type="match status" value="1"/>
</dbReference>
<dbReference type="InterPro" id="IPR015424">
    <property type="entry name" value="PyrdxlP-dep_Trfase"/>
</dbReference>
<reference evidence="3" key="1">
    <citation type="submission" date="2024-05" db="EMBL/GenBank/DDBJ databases">
        <title>Campylobacter coli isolated from environmental waters in Slovenia.</title>
        <authorList>
            <person name="Zautner A.E."/>
            <person name="Bunk B."/>
            <person name="Riedel T."/>
            <person name="Sproeer C."/>
        </authorList>
    </citation>
    <scope>NUCLEOTIDE SEQUENCE</scope>
    <source>
        <strain evidence="3">CCS1377</strain>
    </source>
</reference>
<name>A0AAU7EAN4_9BACT</name>
<sequence length="423" mass="48098">MILEICDLRKDIILKKNTYYFDFTASALALKSVEKKIQKILLTYANTHSDSSLNSFITQKYFDEARRDIKKSLSLDENFALIACGTGSSAAIKKFQELLGIYIPPVLKERYFKDTTKEKLPLVIVGPYEHHSNELSFREGLCECVRVPLDDKGEIDFVVFEKLLQKNYQRQIIVSFSLASNVTGILSDYKRISLLARRFNAIVAFDASSFAPYKNISCEFYDALFISSHKFLGGVGGCGILVIKKQFCGKKPSFAAGGTVAYVSRNSQNYLCNEEALEEGGTPGILQLIRAAMAFKIRDEIGLSKIEKLDNELRDYFFKKMQEISNLELYARNLKNRLPIFSFNIKGISPFDLAFHLSKKFHIETRAGCACAGPYGHDLLKLKDNEKLSYKPGWLRVGLHYTHQKEDIDYFFEALKKSIKELS</sequence>
<dbReference type="Gene3D" id="3.90.1150.10">
    <property type="entry name" value="Aspartate Aminotransferase, domain 1"/>
    <property type="match status" value="1"/>
</dbReference>
<proteinExistence type="predicted"/>
<evidence type="ECO:0000256" key="1">
    <source>
        <dbReference type="ARBA" id="ARBA00022898"/>
    </source>
</evidence>
<dbReference type="InterPro" id="IPR000192">
    <property type="entry name" value="Aminotrans_V_dom"/>
</dbReference>
<accession>A0AAU7EAN4</accession>
<feature type="domain" description="Aminotransferase class V" evidence="2">
    <location>
        <begin position="20"/>
        <end position="411"/>
    </location>
</feature>
<protein>
    <submittedName>
        <fullName evidence="3">Aminotransferase class V-fold PLP-dependent enzyme</fullName>
    </submittedName>
</protein>
<dbReference type="GO" id="GO:0008483">
    <property type="term" value="F:transaminase activity"/>
    <property type="evidence" value="ECO:0007669"/>
    <property type="project" value="UniProtKB-KW"/>
</dbReference>
<evidence type="ECO:0000313" key="3">
    <source>
        <dbReference type="EMBL" id="XBJ29973.1"/>
    </source>
</evidence>
<dbReference type="InterPro" id="IPR015422">
    <property type="entry name" value="PyrdxlP-dep_Trfase_small"/>
</dbReference>
<keyword evidence="3" id="KW-0032">Aminotransferase</keyword>
<evidence type="ECO:0000259" key="2">
    <source>
        <dbReference type="Pfam" id="PF00266"/>
    </source>
</evidence>
<dbReference type="AlphaFoldDB" id="A0AAU7EAN4"/>
<dbReference type="PANTHER" id="PTHR43586">
    <property type="entry name" value="CYSTEINE DESULFURASE"/>
    <property type="match status" value="1"/>
</dbReference>
<dbReference type="Pfam" id="PF00266">
    <property type="entry name" value="Aminotran_5"/>
    <property type="match status" value="1"/>
</dbReference>
<dbReference type="InterPro" id="IPR015421">
    <property type="entry name" value="PyrdxlP-dep_Trfase_major"/>
</dbReference>